<gene>
    <name evidence="1" type="ORF">LZ495_34060</name>
</gene>
<name>A0AA41U5S0_9ACTN</name>
<organism evidence="1 2">
    <name type="scientific">Yinghuangia soli</name>
    <dbReference type="NCBI Taxonomy" id="2908204"/>
    <lineage>
        <taxon>Bacteria</taxon>
        <taxon>Bacillati</taxon>
        <taxon>Actinomycetota</taxon>
        <taxon>Actinomycetes</taxon>
        <taxon>Kitasatosporales</taxon>
        <taxon>Streptomycetaceae</taxon>
        <taxon>Yinghuangia</taxon>
    </lineage>
</organism>
<dbReference type="Pfam" id="PF20062">
    <property type="entry name" value="DUF6461"/>
    <property type="match status" value="1"/>
</dbReference>
<evidence type="ECO:0000313" key="1">
    <source>
        <dbReference type="EMBL" id="MCF2532217.1"/>
    </source>
</evidence>
<dbReference type="EMBL" id="JAKFHA010000031">
    <property type="protein sequence ID" value="MCF2532217.1"/>
    <property type="molecule type" value="Genomic_DNA"/>
</dbReference>
<evidence type="ECO:0000313" key="2">
    <source>
        <dbReference type="Proteomes" id="UP001165378"/>
    </source>
</evidence>
<sequence length="207" mass="22139">MVATGAAYGWFDELFPDLAEAYCITLVEGIAPEELVRRLGGADGTASTEWTESTGVSGLADAAFALLEESGDREQLLAMTRVGAWTLLIEPNGYLGVSEDRALPASVGTRWVSHFVNINGVDSFVWAEDGGLRLAFEPTFCESRWGSDPDGSLDAMRAAGFDFAPDPPDDYAPGLACFALAEHLTGVVLTEDLLRDGAFRCGRAPIR</sequence>
<comment type="caution">
    <text evidence="1">The sequence shown here is derived from an EMBL/GenBank/DDBJ whole genome shotgun (WGS) entry which is preliminary data.</text>
</comment>
<dbReference type="RefSeq" id="WP_235056988.1">
    <property type="nucleotide sequence ID" value="NZ_JAKFHA010000031.1"/>
</dbReference>
<keyword evidence="2" id="KW-1185">Reference proteome</keyword>
<reference evidence="1" key="1">
    <citation type="submission" date="2022-01" db="EMBL/GenBank/DDBJ databases">
        <title>Genome-Based Taxonomic Classification of the Phylum Actinobacteria.</title>
        <authorList>
            <person name="Gao Y."/>
        </authorList>
    </citation>
    <scope>NUCLEOTIDE SEQUENCE</scope>
    <source>
        <strain evidence="1">KLBMP 8922</strain>
    </source>
</reference>
<proteinExistence type="predicted"/>
<dbReference type="AlphaFoldDB" id="A0AA41U5S0"/>
<protein>
    <submittedName>
        <fullName evidence="1">DUF6461 domain-containing protein</fullName>
    </submittedName>
</protein>
<dbReference type="InterPro" id="IPR045592">
    <property type="entry name" value="DUF6461"/>
</dbReference>
<dbReference type="Proteomes" id="UP001165378">
    <property type="component" value="Unassembled WGS sequence"/>
</dbReference>
<accession>A0AA41U5S0</accession>